<dbReference type="Proteomes" id="UP001597181">
    <property type="component" value="Unassembled WGS sequence"/>
</dbReference>
<protein>
    <submittedName>
        <fullName evidence="2">Uncharacterized protein</fullName>
    </submittedName>
</protein>
<gene>
    <name evidence="2" type="ORF">ACFQ3U_09525</name>
</gene>
<name>A0ABW3TRK3_9MICO</name>
<feature type="region of interest" description="Disordered" evidence="1">
    <location>
        <begin position="1"/>
        <end position="27"/>
    </location>
</feature>
<evidence type="ECO:0000313" key="2">
    <source>
        <dbReference type="EMBL" id="MFD1202128.1"/>
    </source>
</evidence>
<proteinExistence type="predicted"/>
<dbReference type="RefSeq" id="WP_343961369.1">
    <property type="nucleotide sequence ID" value="NZ_BAAAKZ010000010.1"/>
</dbReference>
<keyword evidence="3" id="KW-1185">Reference proteome</keyword>
<accession>A0ABW3TRK3</accession>
<comment type="caution">
    <text evidence="2">The sequence shown here is derived from an EMBL/GenBank/DDBJ whole genome shotgun (WGS) entry which is preliminary data.</text>
</comment>
<evidence type="ECO:0000313" key="3">
    <source>
        <dbReference type="Proteomes" id="UP001597181"/>
    </source>
</evidence>
<reference evidence="3" key="1">
    <citation type="journal article" date="2019" name="Int. J. Syst. Evol. Microbiol.">
        <title>The Global Catalogue of Microorganisms (GCM) 10K type strain sequencing project: providing services to taxonomists for standard genome sequencing and annotation.</title>
        <authorList>
            <consortium name="The Broad Institute Genomics Platform"/>
            <consortium name="The Broad Institute Genome Sequencing Center for Infectious Disease"/>
            <person name="Wu L."/>
            <person name="Ma J."/>
        </authorList>
    </citation>
    <scope>NUCLEOTIDE SEQUENCE [LARGE SCALE GENOMIC DNA]</scope>
    <source>
        <strain evidence="3">CCUG 50213</strain>
    </source>
</reference>
<dbReference type="EMBL" id="JBHTLY010000004">
    <property type="protein sequence ID" value="MFD1202128.1"/>
    <property type="molecule type" value="Genomic_DNA"/>
</dbReference>
<sequence>MDSDADNERQTAPAASSLDAPAGGEHDSLLDRLGLIEAQPLERRAQGFEQLHDELLQELQRSDNEGA</sequence>
<evidence type="ECO:0000256" key="1">
    <source>
        <dbReference type="SAM" id="MobiDB-lite"/>
    </source>
</evidence>
<organism evidence="2 3">
    <name type="scientific">Leucobacter albus</name>
    <dbReference type="NCBI Taxonomy" id="272210"/>
    <lineage>
        <taxon>Bacteria</taxon>
        <taxon>Bacillati</taxon>
        <taxon>Actinomycetota</taxon>
        <taxon>Actinomycetes</taxon>
        <taxon>Micrococcales</taxon>
        <taxon>Microbacteriaceae</taxon>
        <taxon>Leucobacter</taxon>
    </lineage>
</organism>